<dbReference type="EMBL" id="BK016136">
    <property type="protein sequence ID" value="DAF97845.1"/>
    <property type="molecule type" value="Genomic_DNA"/>
</dbReference>
<protein>
    <submittedName>
        <fullName evidence="1">Uncharacterized protein</fullName>
    </submittedName>
</protein>
<proteinExistence type="predicted"/>
<organism evidence="1">
    <name type="scientific">Myoviridae sp. ctYA416</name>
    <dbReference type="NCBI Taxonomy" id="2825125"/>
    <lineage>
        <taxon>Viruses</taxon>
        <taxon>Duplodnaviria</taxon>
        <taxon>Heunggongvirae</taxon>
        <taxon>Uroviricota</taxon>
        <taxon>Caudoviricetes</taxon>
    </lineage>
</organism>
<evidence type="ECO:0000313" key="1">
    <source>
        <dbReference type="EMBL" id="DAF97845.1"/>
    </source>
</evidence>
<reference evidence="1" key="1">
    <citation type="journal article" date="2021" name="Proc. Natl. Acad. Sci. U.S.A.">
        <title>A Catalog of Tens of Thousands of Viruses from Human Metagenomes Reveals Hidden Associations with Chronic Diseases.</title>
        <authorList>
            <person name="Tisza M.J."/>
            <person name="Buck C.B."/>
        </authorList>
    </citation>
    <scope>NUCLEOTIDE SEQUENCE</scope>
    <source>
        <strain evidence="1">CtYA416</strain>
    </source>
</reference>
<name>A0A8S5UTQ8_9CAUD</name>
<sequence length="898" mass="104202">MASDAVSANHVARSYNDTVVKTIDNETLLNANIYDIHQYVENIKKKYVKEDDITLSMGIYGYLGDVNSNVLQNAISMAAEFSNEAIPTKAKFERNIISHALALGINKIYAEPSTMPVMLMFFEEELEINLINNEFILDREAIIYVGEYEFHLPYDMIIKKVETPEGEVIYTAMYDTSVPNPIIFKKTYDIDPYLKPTIRSLFDGRKVVIITTDVRQYNLNKVSRTILTKNPLDSKSLQFEFKDQLAGFDVYVKEYGRDERILTPIYSGLNTQGSKDYCSYTYIDSNTIRITFDGTSYIPTANTEVTVNVYTCNGSKGNIRYNESIYFRLISPRFNYDRLNVILTPIAQADYGTDRKSIQDLKKIIPKEALARGSVTNSTDINNYFNDIEERDNKIFFFKKMDNPLARLYYAFMLMGTDRNIIPTNTIPLNCIRRDFDNISESNYILSTGNAIKYNGGDGSIIYNASNEEKREISKNEFLYINPFMCIVNKSPLFISYYLDIMDIRKRLEFTYINKDSKLQFISNTMRWQRSLLEKRNTYVCTVDMMQNIQADIGIVKREDPYDKNKVTGADIKVVAVFYSDLECKHPYRWAEGEFVSYDESTYSFQYKFELTTNNKVDKEIRLNLGNVHEMKGKVDKFEDGFMPAECGMKLFIYSKHLLGNDAGVNKTNLMFADGYLDGYSICNEYTVKFGVNFLYNYSDLIESYIKIAKNADGQVNYIIDRVPVIGWDYITTEERIQDFVNELEKKRIHILDCLEVLEDTFGIDIKFFNTYGPSKLFYIDKTTKLNRVNLSIKFRIRFVNNTNDSYLLKNIKHDIRTYIEDRSKISDIHIPNIITYITQKYADNIVFFEFLDFNGYGPGVQHIYRQNEQLVGRIPEFININSTNMEDNQLDISIIVS</sequence>
<accession>A0A8S5UTQ8</accession>